<sequence length="52" mass="5558">GAERQRAGAHADEALGRSAGLRGRGSFPGERRFGLHHRHGDTRGRRLLGAGL</sequence>
<reference evidence="2" key="1">
    <citation type="submission" date="2020-02" db="EMBL/GenBank/DDBJ databases">
        <authorList>
            <person name="Meier V. D."/>
        </authorList>
    </citation>
    <scope>NUCLEOTIDE SEQUENCE</scope>
    <source>
        <strain evidence="2">AVDCRST_MAG21</strain>
    </source>
</reference>
<accession>A0A6J4MRQ8</accession>
<organism evidence="2">
    <name type="scientific">uncultured Nocardioidaceae bacterium</name>
    <dbReference type="NCBI Taxonomy" id="253824"/>
    <lineage>
        <taxon>Bacteria</taxon>
        <taxon>Bacillati</taxon>
        <taxon>Actinomycetota</taxon>
        <taxon>Actinomycetes</taxon>
        <taxon>Propionibacteriales</taxon>
        <taxon>Nocardioidaceae</taxon>
        <taxon>environmental samples</taxon>
    </lineage>
</organism>
<evidence type="ECO:0000256" key="1">
    <source>
        <dbReference type="SAM" id="MobiDB-lite"/>
    </source>
</evidence>
<dbReference type="AlphaFoldDB" id="A0A6J4MRQ8"/>
<feature type="non-terminal residue" evidence="2">
    <location>
        <position position="1"/>
    </location>
</feature>
<evidence type="ECO:0000313" key="2">
    <source>
        <dbReference type="EMBL" id="CAA9366967.1"/>
    </source>
</evidence>
<gene>
    <name evidence="2" type="ORF">AVDCRST_MAG21-208</name>
</gene>
<dbReference type="EMBL" id="CADCUL010000042">
    <property type="protein sequence ID" value="CAA9366967.1"/>
    <property type="molecule type" value="Genomic_DNA"/>
</dbReference>
<name>A0A6J4MRQ8_9ACTN</name>
<feature type="compositionally biased region" description="Basic and acidic residues" evidence="1">
    <location>
        <begin position="1"/>
        <end position="15"/>
    </location>
</feature>
<feature type="non-terminal residue" evidence="2">
    <location>
        <position position="52"/>
    </location>
</feature>
<protein>
    <submittedName>
        <fullName evidence="2">Uncharacterized protein</fullName>
    </submittedName>
</protein>
<feature type="region of interest" description="Disordered" evidence="1">
    <location>
        <begin position="1"/>
        <end position="52"/>
    </location>
</feature>
<feature type="compositionally biased region" description="Low complexity" evidence="1">
    <location>
        <begin position="16"/>
        <end position="25"/>
    </location>
</feature>
<proteinExistence type="predicted"/>